<name>A0A8K0X4K2_9PEZI</name>
<comment type="caution">
    <text evidence="2">The sequence shown here is derived from an EMBL/GenBank/DDBJ whole genome shotgun (WGS) entry which is preliminary data.</text>
</comment>
<keyword evidence="3" id="KW-1185">Reference proteome</keyword>
<organism evidence="2 3">
    <name type="scientific">Plectosphaerella cucumerina</name>
    <dbReference type="NCBI Taxonomy" id="40658"/>
    <lineage>
        <taxon>Eukaryota</taxon>
        <taxon>Fungi</taxon>
        <taxon>Dikarya</taxon>
        <taxon>Ascomycota</taxon>
        <taxon>Pezizomycotina</taxon>
        <taxon>Sordariomycetes</taxon>
        <taxon>Hypocreomycetidae</taxon>
        <taxon>Glomerellales</taxon>
        <taxon>Plectosphaerellaceae</taxon>
        <taxon>Plectosphaerella</taxon>
    </lineage>
</organism>
<evidence type="ECO:0000313" key="2">
    <source>
        <dbReference type="EMBL" id="KAH7366883.1"/>
    </source>
</evidence>
<dbReference type="Proteomes" id="UP000813385">
    <property type="component" value="Unassembled WGS sequence"/>
</dbReference>
<proteinExistence type="predicted"/>
<dbReference type="EMBL" id="JAGPXD010000002">
    <property type="protein sequence ID" value="KAH7366883.1"/>
    <property type="molecule type" value="Genomic_DNA"/>
</dbReference>
<protein>
    <submittedName>
        <fullName evidence="2">Uncharacterized protein</fullName>
    </submittedName>
</protein>
<reference evidence="2" key="1">
    <citation type="journal article" date="2021" name="Nat. Commun.">
        <title>Genetic determinants of endophytism in the Arabidopsis root mycobiome.</title>
        <authorList>
            <person name="Mesny F."/>
            <person name="Miyauchi S."/>
            <person name="Thiergart T."/>
            <person name="Pickel B."/>
            <person name="Atanasova L."/>
            <person name="Karlsson M."/>
            <person name="Huettel B."/>
            <person name="Barry K.W."/>
            <person name="Haridas S."/>
            <person name="Chen C."/>
            <person name="Bauer D."/>
            <person name="Andreopoulos W."/>
            <person name="Pangilinan J."/>
            <person name="LaButti K."/>
            <person name="Riley R."/>
            <person name="Lipzen A."/>
            <person name="Clum A."/>
            <person name="Drula E."/>
            <person name="Henrissat B."/>
            <person name="Kohler A."/>
            <person name="Grigoriev I.V."/>
            <person name="Martin F.M."/>
            <person name="Hacquard S."/>
        </authorList>
    </citation>
    <scope>NUCLEOTIDE SEQUENCE</scope>
    <source>
        <strain evidence="2">MPI-CAGE-AT-0016</strain>
    </source>
</reference>
<accession>A0A8K0X4K2</accession>
<evidence type="ECO:0000313" key="3">
    <source>
        <dbReference type="Proteomes" id="UP000813385"/>
    </source>
</evidence>
<dbReference type="AlphaFoldDB" id="A0A8K0X4K2"/>
<sequence length="557" mass="62706">MAGDPSVSQSAVGSIEAGDKPNDLPTLGLVIRSTKCCKIHVVVASSWESELAEAHVFEPTSKAQTRFLNRSVWLKLRKSRGFKKEIKPDDGRTIFIVSSRQETSMKDTRAPVLKPDEPDDTKSVTEEVLLDESTASTLPTNSHLPAGMRPSAVGKSIFLRYLRECHGDESTPAFQSDGFPTTTGLETTKVEADQFEMLESIGPFYDHRPPVVDERLPPEHDSANKTIPASSGDMGTKRSKPRQIPQKRRLNFVLGLAAEIAGESFESNADGVCLFGHGFILEHLYHRPMGFSSSQALFEHAAQQRGWTNRIGRTLQHVPELLKKQEAAAETAWLASLEELRHIFGDQATDAQQSEDQRPQNIVIIRWIVERSFSGFGPEAIAKLADPFACYTCDREPITKWMLRIRSHARMRQWAREELLKAPEAPERANPVLMRLLEAHTAHELVLGMRPLLERMHNVSQEELGYWEETADFLHGKEEAENTGHSLVVTDPTTTPALIGLTMGERTGSRIFQWVWSYVLGPRSGRAQGRKFRESWLRSGWLKQAVWFTWIRPRVTN</sequence>
<gene>
    <name evidence="2" type="ORF">B0T11DRAFT_274324</name>
</gene>
<evidence type="ECO:0000256" key="1">
    <source>
        <dbReference type="SAM" id="MobiDB-lite"/>
    </source>
</evidence>
<feature type="region of interest" description="Disordered" evidence="1">
    <location>
        <begin position="216"/>
        <end position="244"/>
    </location>
</feature>
<dbReference type="OrthoDB" id="4896007at2759"/>